<evidence type="ECO:0000256" key="1">
    <source>
        <dbReference type="HAMAP-Rule" id="MF_01820"/>
    </source>
</evidence>
<organism evidence="3 4">
    <name type="scientific">Parasutterella excrementihominis</name>
    <dbReference type="NCBI Taxonomy" id="487175"/>
    <lineage>
        <taxon>Bacteria</taxon>
        <taxon>Pseudomonadati</taxon>
        <taxon>Pseudomonadota</taxon>
        <taxon>Betaproteobacteria</taxon>
        <taxon>Burkholderiales</taxon>
        <taxon>Sutterellaceae</taxon>
        <taxon>Parasutterella</taxon>
    </lineage>
</organism>
<proteinExistence type="inferred from homology"/>
<dbReference type="HAMAP" id="MF_01820">
    <property type="entry name" value="GTPase_RsgA"/>
    <property type="match status" value="1"/>
</dbReference>
<dbReference type="CDD" id="cd01854">
    <property type="entry name" value="YjeQ_EngC"/>
    <property type="match status" value="1"/>
</dbReference>
<dbReference type="GeneID" id="43349477"/>
<dbReference type="GO" id="GO:0019843">
    <property type="term" value="F:rRNA binding"/>
    <property type="evidence" value="ECO:0007669"/>
    <property type="project" value="UniProtKB-KW"/>
</dbReference>
<feature type="domain" description="EngC GTPase" evidence="2">
    <location>
        <begin position="81"/>
        <end position="229"/>
    </location>
</feature>
<feature type="binding site" evidence="1">
    <location>
        <position position="262"/>
    </location>
    <ligand>
        <name>Zn(2+)</name>
        <dbReference type="ChEBI" id="CHEBI:29105"/>
    </ligand>
</feature>
<dbReference type="Proteomes" id="UP000462362">
    <property type="component" value="Unassembled WGS sequence"/>
</dbReference>
<comment type="subunit">
    <text evidence="1">Monomer. Associates with 30S ribosomal subunit, binds 16S rRNA.</text>
</comment>
<reference evidence="3 4" key="1">
    <citation type="journal article" date="2019" name="Nat. Med.">
        <title>A library of human gut bacterial isolates paired with longitudinal multiomics data enables mechanistic microbiome research.</title>
        <authorList>
            <person name="Poyet M."/>
            <person name="Groussin M."/>
            <person name="Gibbons S.M."/>
            <person name="Avila-Pacheco J."/>
            <person name="Jiang X."/>
            <person name="Kearney S.M."/>
            <person name="Perrotta A.R."/>
            <person name="Berdy B."/>
            <person name="Zhao S."/>
            <person name="Lieberman T.D."/>
            <person name="Swanson P.K."/>
            <person name="Smith M."/>
            <person name="Roesemann S."/>
            <person name="Alexander J.E."/>
            <person name="Rich S.A."/>
            <person name="Livny J."/>
            <person name="Vlamakis H."/>
            <person name="Clish C."/>
            <person name="Bullock K."/>
            <person name="Deik A."/>
            <person name="Scott J."/>
            <person name="Pierce K.A."/>
            <person name="Xavier R.J."/>
            <person name="Alm E.J."/>
        </authorList>
    </citation>
    <scope>NUCLEOTIDE SEQUENCE [LARGE SCALE GENOMIC DNA]</scope>
    <source>
        <strain evidence="3 4">BIOML-A2</strain>
    </source>
</reference>
<comment type="function">
    <text evidence="1">One of several proteins that assist in the late maturation steps of the functional core of the 30S ribosomal subunit. Helps release RbfA from mature subunits. May play a role in the assembly of ribosomal proteins into the subunit. Circularly permuted GTPase that catalyzes slow GTP hydrolysis, GTPase activity is stimulated by the 30S ribosomal subunit.</text>
</comment>
<comment type="subcellular location">
    <subcellularLocation>
        <location evidence="1">Cytoplasm</location>
    </subcellularLocation>
</comment>
<feature type="binding site" evidence="1">
    <location>
        <position position="260"/>
    </location>
    <ligand>
        <name>Zn(2+)</name>
        <dbReference type="ChEBI" id="CHEBI:29105"/>
    </ligand>
</feature>
<dbReference type="Gene3D" id="1.10.40.50">
    <property type="entry name" value="Probable gtpase engc, domain 3"/>
    <property type="match status" value="1"/>
</dbReference>
<dbReference type="GO" id="GO:0046872">
    <property type="term" value="F:metal ion binding"/>
    <property type="evidence" value="ECO:0007669"/>
    <property type="project" value="UniProtKB-KW"/>
</dbReference>
<dbReference type="GO" id="GO:0005737">
    <property type="term" value="C:cytoplasm"/>
    <property type="evidence" value="ECO:0007669"/>
    <property type="project" value="UniProtKB-SubCell"/>
</dbReference>
<dbReference type="Gene3D" id="3.40.50.300">
    <property type="entry name" value="P-loop containing nucleotide triphosphate hydrolases"/>
    <property type="match status" value="1"/>
</dbReference>
<keyword evidence="1" id="KW-0694">RNA-binding</keyword>
<accession>A0A6I3S8B5</accession>
<dbReference type="InterPro" id="IPR004881">
    <property type="entry name" value="Ribosome_biogen_GTPase_RsgA"/>
</dbReference>
<comment type="cofactor">
    <cofactor evidence="1">
        <name>Zn(2+)</name>
        <dbReference type="ChEBI" id="CHEBI:29105"/>
    </cofactor>
    <text evidence="1">Binds 1 zinc ion per subunit.</text>
</comment>
<evidence type="ECO:0000313" key="3">
    <source>
        <dbReference type="EMBL" id="MTU42703.1"/>
    </source>
</evidence>
<keyword evidence="1" id="KW-0690">Ribosome biogenesis</keyword>
<feature type="binding site" evidence="1">
    <location>
        <begin position="174"/>
        <end position="182"/>
    </location>
    <ligand>
        <name>GTP</name>
        <dbReference type="ChEBI" id="CHEBI:37565"/>
    </ligand>
</feature>
<dbReference type="EMBL" id="WNCL01000007">
    <property type="protein sequence ID" value="MTU42703.1"/>
    <property type="molecule type" value="Genomic_DNA"/>
</dbReference>
<dbReference type="Pfam" id="PF03193">
    <property type="entry name" value="RsgA_GTPase"/>
    <property type="match status" value="1"/>
</dbReference>
<feature type="binding site" evidence="1">
    <location>
        <position position="268"/>
    </location>
    <ligand>
        <name>Zn(2+)</name>
        <dbReference type="ChEBI" id="CHEBI:29105"/>
    </ligand>
</feature>
<keyword evidence="1" id="KW-0342">GTP-binding</keyword>
<feature type="binding site" evidence="1">
    <location>
        <position position="255"/>
    </location>
    <ligand>
        <name>Zn(2+)</name>
        <dbReference type="ChEBI" id="CHEBI:29105"/>
    </ligand>
</feature>
<comment type="caution">
    <text evidence="3">The sequence shown here is derived from an EMBL/GenBank/DDBJ whole genome shotgun (WGS) entry which is preliminary data.</text>
</comment>
<dbReference type="NCBIfam" id="TIGR00157">
    <property type="entry name" value="ribosome small subunit-dependent GTPase A"/>
    <property type="match status" value="1"/>
</dbReference>
<dbReference type="InterPro" id="IPR010914">
    <property type="entry name" value="RsgA_GTPase_dom"/>
</dbReference>
<dbReference type="EC" id="3.6.1.-" evidence="1"/>
<dbReference type="SUPFAM" id="SSF52540">
    <property type="entry name" value="P-loop containing nucleoside triphosphate hydrolases"/>
    <property type="match status" value="1"/>
</dbReference>
<keyword evidence="1" id="KW-0862">Zinc</keyword>
<keyword evidence="1" id="KW-0547">Nucleotide-binding</keyword>
<evidence type="ECO:0000259" key="2">
    <source>
        <dbReference type="PROSITE" id="PS50936"/>
    </source>
</evidence>
<dbReference type="GO" id="GO:0005525">
    <property type="term" value="F:GTP binding"/>
    <property type="evidence" value="ECO:0007669"/>
    <property type="project" value="UniProtKB-UniRule"/>
</dbReference>
<feature type="binding site" evidence="1">
    <location>
        <begin position="120"/>
        <end position="123"/>
    </location>
    <ligand>
        <name>GTP</name>
        <dbReference type="ChEBI" id="CHEBI:37565"/>
    </ligand>
</feature>
<dbReference type="InterPro" id="IPR027417">
    <property type="entry name" value="P-loop_NTPase"/>
</dbReference>
<keyword evidence="1" id="KW-0479">Metal-binding</keyword>
<keyword evidence="1" id="KW-0378">Hydrolase</keyword>
<dbReference type="RefSeq" id="WP_008864733.1">
    <property type="nucleotide sequence ID" value="NZ_CATXDL010000076.1"/>
</dbReference>
<name>A0A6I3S8B5_9BURK</name>
<dbReference type="GO" id="GO:0003924">
    <property type="term" value="F:GTPase activity"/>
    <property type="evidence" value="ECO:0007669"/>
    <property type="project" value="UniProtKB-UniRule"/>
</dbReference>
<gene>
    <name evidence="1 3" type="primary">rsgA</name>
    <name evidence="3" type="ORF">GMD42_03505</name>
</gene>
<sequence length="302" mass="33866">MKEQVWFKARVISSHGKHSFVEKEDGTVLEATRKGKKVDLAVGDIVECLQTSPEQVSIQKIEPRRSLLYRSDELRTKPLASNIDQVAVVFATRPSYNPHFIWKAMLAAETADIHILMIRNKTDFTADEALVRPFIEQLKELGAEVVEVSATTDPEGTVKSLEPLFRGKVTLLIGQSGMGKSTILNLLVKDAGQRTQEYSVALNLGKQTTTAVRWFNYEGGAIVDSPGFQEFGLSHLTLNDIMRGMPEIRDRVEYCRFTNCRHLNEPGCAVKTAVDKGEIDPERYAFYKELAEKAIAAEKNNY</sequence>
<comment type="similarity">
    <text evidence="1">Belongs to the TRAFAC class YlqF/YawG GTPase family. RsgA subfamily.</text>
</comment>
<protein>
    <recommendedName>
        <fullName evidence="1">Small ribosomal subunit biogenesis GTPase RsgA</fullName>
        <ecNumber evidence="1">3.6.1.-</ecNumber>
    </recommendedName>
</protein>
<dbReference type="AlphaFoldDB" id="A0A6I3S8B5"/>
<evidence type="ECO:0000313" key="4">
    <source>
        <dbReference type="Proteomes" id="UP000462362"/>
    </source>
</evidence>
<keyword evidence="1" id="KW-0699">rRNA-binding</keyword>
<dbReference type="PROSITE" id="PS50936">
    <property type="entry name" value="ENGC_GTPASE"/>
    <property type="match status" value="1"/>
</dbReference>
<keyword evidence="1" id="KW-0963">Cytoplasm</keyword>
<dbReference type="GO" id="GO:0042274">
    <property type="term" value="P:ribosomal small subunit biogenesis"/>
    <property type="evidence" value="ECO:0007669"/>
    <property type="project" value="UniProtKB-UniRule"/>
</dbReference>
<dbReference type="PANTHER" id="PTHR32120:SF11">
    <property type="entry name" value="SMALL RIBOSOMAL SUBUNIT BIOGENESIS GTPASE RSGA 1, MITOCHONDRIAL-RELATED"/>
    <property type="match status" value="1"/>
</dbReference>
<dbReference type="PANTHER" id="PTHR32120">
    <property type="entry name" value="SMALL RIBOSOMAL SUBUNIT BIOGENESIS GTPASE RSGA"/>
    <property type="match status" value="1"/>
</dbReference>